<sequence>MFENRTRLWPAHPKPRSDELLSSWLVRLANANRVPLHTFCRLEWPEKPIWTRDIDGSADTELLTGLAQRTGTPFADVFGTTLRAYEGVLYERYNPNGATPWILPLGVYHRIRRRPGQQFCSKCLAETGYFRRAWRLAFATVCLKHGDWLHDCCPECGKPVNFHRTSAKRLELFQCSFCAADLSQPGKSPADPERLERAVPFQSFISQAINNRQAILQDGTTVPSRLLMPVLRQLVYLLASGKGKRLASTVSLASGLQYDQRLIYTRREYERFGLTERTNLISMAVWLLHDWPRRFIDICKDSGTWSSPLLAISGEDLPSWYEKVVVQVLSQKGYSERDRDLRAINKGLGRSNCNAERRIARQRTGTAKRPRLTAILPKGARIPYTPALQEAEARLFEISFATWVRHRRYKKKHTAKSLNRDLGAIMLIVDFTREPPWRWTEELFDQWAEYLAFGCHLTPSSQSTYFGAVQSYLEFFAKHRELQRFVRTECGHKVRQVCFRRNRIPFAADLECAPPAPKFVRTDIQSPPAADVPQKEPPAPSADEAKLTTCERVNPTGGRKKCSECSRPMRKATAVFDDRGFCAACYKRLFDRIACKGCGKTTRVFRGADKEKHLCRTCRTHGRQCLRCGKPVPRARLTLKEGVACPSCAKHFKPAKACSNCGRLSRQLARCRRLGFTEPVCDSCRRSENVTCAGCGKYRRPAGENPEGRKVCKRCFEREGKPFLCPECGREGKPHSASRCTECYWRSRIAQYRVKGNGLRNPRIREAFFDFVDEQSAAFSLHATALRLPRDLNFFSELDIRFPETRQITADALMGAVSPKWLTRHRAPYRFLEDRKLLPPRKSEELRNSQSRLILQDLWKRIDSDWHKKLVREFIDSLEKRNARCLARGRRELQLTPQTVSASLRAAIKLLEDLDRKGINQELDALRYLKRESPMKETAYQCASLSFIRFFLEKAS</sequence>
<organism evidence="3 4">
    <name type="scientific">Thiohalomonas denitrificans</name>
    <dbReference type="NCBI Taxonomy" id="415747"/>
    <lineage>
        <taxon>Bacteria</taxon>
        <taxon>Pseudomonadati</taxon>
        <taxon>Pseudomonadota</taxon>
        <taxon>Gammaproteobacteria</taxon>
        <taxon>Thiohalomonadales</taxon>
        <taxon>Thiohalomonadaceae</taxon>
        <taxon>Thiohalomonas</taxon>
    </lineage>
</organism>
<dbReference type="Proteomes" id="UP000199648">
    <property type="component" value="Unassembled WGS sequence"/>
</dbReference>
<feature type="region of interest" description="Disordered" evidence="1">
    <location>
        <begin position="523"/>
        <end position="545"/>
    </location>
</feature>
<name>A0A1G5QS28_9GAMM</name>
<proteinExistence type="predicted"/>
<dbReference type="RefSeq" id="WP_092998180.1">
    <property type="nucleotide sequence ID" value="NZ_FMWD01000008.1"/>
</dbReference>
<evidence type="ECO:0000313" key="3">
    <source>
        <dbReference type="EMBL" id="SCZ64694.1"/>
    </source>
</evidence>
<accession>A0A1G5QS28</accession>
<dbReference type="Pfam" id="PF06527">
    <property type="entry name" value="TniQ"/>
    <property type="match status" value="1"/>
</dbReference>
<dbReference type="STRING" id="415747.SAMN03097708_02694"/>
<dbReference type="InterPro" id="IPR009492">
    <property type="entry name" value="TniQ"/>
</dbReference>
<gene>
    <name evidence="3" type="ORF">SAMN03097708_02694</name>
</gene>
<dbReference type="AlphaFoldDB" id="A0A1G5QS28"/>
<keyword evidence="4" id="KW-1185">Reference proteome</keyword>
<reference evidence="3 4" key="1">
    <citation type="submission" date="2016-10" db="EMBL/GenBank/DDBJ databases">
        <authorList>
            <person name="de Groot N.N."/>
        </authorList>
    </citation>
    <scope>NUCLEOTIDE SEQUENCE [LARGE SCALE GENOMIC DNA]</scope>
    <source>
        <strain evidence="3 4">HLD2</strain>
    </source>
</reference>
<evidence type="ECO:0000313" key="4">
    <source>
        <dbReference type="Proteomes" id="UP000199648"/>
    </source>
</evidence>
<evidence type="ECO:0000259" key="2">
    <source>
        <dbReference type="Pfam" id="PF06527"/>
    </source>
</evidence>
<protein>
    <submittedName>
        <fullName evidence="3">TniQ protein</fullName>
    </submittedName>
</protein>
<dbReference type="OrthoDB" id="6917259at2"/>
<dbReference type="EMBL" id="FMWD01000008">
    <property type="protein sequence ID" value="SCZ64694.1"/>
    <property type="molecule type" value="Genomic_DNA"/>
</dbReference>
<feature type="domain" description="TniQ" evidence="2">
    <location>
        <begin position="10"/>
        <end position="146"/>
    </location>
</feature>
<evidence type="ECO:0000256" key="1">
    <source>
        <dbReference type="SAM" id="MobiDB-lite"/>
    </source>
</evidence>